<organism evidence="1">
    <name type="scientific">Anguilla anguilla</name>
    <name type="common">European freshwater eel</name>
    <name type="synonym">Muraena anguilla</name>
    <dbReference type="NCBI Taxonomy" id="7936"/>
    <lineage>
        <taxon>Eukaryota</taxon>
        <taxon>Metazoa</taxon>
        <taxon>Chordata</taxon>
        <taxon>Craniata</taxon>
        <taxon>Vertebrata</taxon>
        <taxon>Euteleostomi</taxon>
        <taxon>Actinopterygii</taxon>
        <taxon>Neopterygii</taxon>
        <taxon>Teleostei</taxon>
        <taxon>Anguilliformes</taxon>
        <taxon>Anguillidae</taxon>
        <taxon>Anguilla</taxon>
    </lineage>
</organism>
<protein>
    <submittedName>
        <fullName evidence="1">Uncharacterized protein</fullName>
    </submittedName>
</protein>
<reference evidence="1" key="2">
    <citation type="journal article" date="2015" name="Fish Shellfish Immunol.">
        <title>Early steps in the European eel (Anguilla anguilla)-Vibrio vulnificus interaction in the gills: Role of the RtxA13 toxin.</title>
        <authorList>
            <person name="Callol A."/>
            <person name="Pajuelo D."/>
            <person name="Ebbesson L."/>
            <person name="Teles M."/>
            <person name="MacKenzie S."/>
            <person name="Amaro C."/>
        </authorList>
    </citation>
    <scope>NUCLEOTIDE SEQUENCE</scope>
</reference>
<proteinExistence type="predicted"/>
<accession>A0A0E9PBW8</accession>
<name>A0A0E9PBW8_ANGAN</name>
<dbReference type="AlphaFoldDB" id="A0A0E9PBW8"/>
<reference evidence="1" key="1">
    <citation type="submission" date="2014-11" db="EMBL/GenBank/DDBJ databases">
        <authorList>
            <person name="Amaro Gonzalez C."/>
        </authorList>
    </citation>
    <scope>NUCLEOTIDE SEQUENCE</scope>
</reference>
<evidence type="ECO:0000313" key="1">
    <source>
        <dbReference type="EMBL" id="JAH02029.1"/>
    </source>
</evidence>
<dbReference type="EMBL" id="GBXM01106548">
    <property type="protein sequence ID" value="JAH02029.1"/>
    <property type="molecule type" value="Transcribed_RNA"/>
</dbReference>
<sequence>MQSKPFTMHTLCKCLIPQTNFCCLAVKKTSYWNCGSCESQHE</sequence>